<dbReference type="OrthoDB" id="3650366at2759"/>
<name>A0A2C5Y6B0_9HYPO</name>
<organism evidence="2 3">
    <name type="scientific">Ophiocordyceps australis</name>
    <dbReference type="NCBI Taxonomy" id="1399860"/>
    <lineage>
        <taxon>Eukaryota</taxon>
        <taxon>Fungi</taxon>
        <taxon>Dikarya</taxon>
        <taxon>Ascomycota</taxon>
        <taxon>Pezizomycotina</taxon>
        <taxon>Sordariomycetes</taxon>
        <taxon>Hypocreomycetidae</taxon>
        <taxon>Hypocreales</taxon>
        <taxon>Ophiocordycipitaceae</taxon>
        <taxon>Ophiocordyceps</taxon>
    </lineage>
</organism>
<keyword evidence="1" id="KW-0175">Coiled coil</keyword>
<dbReference type="SUPFAM" id="SSF52540">
    <property type="entry name" value="P-loop containing nucleoside triphosphate hydrolases"/>
    <property type="match status" value="1"/>
</dbReference>
<dbReference type="PANTHER" id="PTHR48312">
    <property type="match status" value="1"/>
</dbReference>
<dbReference type="PANTHER" id="PTHR48312:SF1">
    <property type="entry name" value="SULFOTRANSFERASE"/>
    <property type="match status" value="1"/>
</dbReference>
<protein>
    <recommendedName>
        <fullName evidence="4">Sulfotransferase domain-containing protein</fullName>
    </recommendedName>
</protein>
<evidence type="ECO:0008006" key="4">
    <source>
        <dbReference type="Google" id="ProtNLM"/>
    </source>
</evidence>
<comment type="caution">
    <text evidence="2">The sequence shown here is derived from an EMBL/GenBank/DDBJ whole genome shotgun (WGS) entry which is preliminary data.</text>
</comment>
<dbReference type="Proteomes" id="UP000226192">
    <property type="component" value="Unassembled WGS sequence"/>
</dbReference>
<dbReference type="EMBL" id="NJET01000055">
    <property type="protein sequence ID" value="PHH63163.1"/>
    <property type="molecule type" value="Genomic_DNA"/>
</dbReference>
<feature type="coiled-coil region" evidence="1">
    <location>
        <begin position="67"/>
        <end position="94"/>
    </location>
</feature>
<reference evidence="2 3" key="1">
    <citation type="submission" date="2017-06" db="EMBL/GenBank/DDBJ databases">
        <title>Ant-infecting Ophiocordyceps genomes reveal a high diversity of potential behavioral manipulation genes and a possible major role for enterotoxins.</title>
        <authorList>
            <person name="De Bekker C."/>
            <person name="Evans H.C."/>
            <person name="Brachmann A."/>
            <person name="Hughes D.P."/>
        </authorList>
    </citation>
    <scope>NUCLEOTIDE SEQUENCE [LARGE SCALE GENOMIC DNA]</scope>
    <source>
        <strain evidence="2 3">Map64</strain>
    </source>
</reference>
<sequence length="316" mass="36248">MAPLEKQSQASTRSQRPDVFLFSQVRTASNLLSRMLSTQPGWTQSLYHFRPSHISAVDLSCQGGLSREQYEELKAELGKAFDQLEQARQAAIAEDTSLFVKNHLCNVLQPSTVLKGITDTRPIIHPQDAAARTTNPTIFSDEYLLQWKPIFLIRHPLLVIESWYKAETRVRPIDVHDQTWYSHTTFHFIRHLYDWYVTRADAGQQPVVIDADDVIDGGEALAKLCQECGMDKESIRYEWDAKPVEKNGSASPRSMSFMGGIWMSRGVDKGKSSRVVDEENKYEEWKREFGEEVGGVLRGLVEREMLDYEYMKRRAV</sequence>
<proteinExistence type="predicted"/>
<dbReference type="AlphaFoldDB" id="A0A2C5Y6B0"/>
<evidence type="ECO:0000256" key="1">
    <source>
        <dbReference type="SAM" id="Coils"/>
    </source>
</evidence>
<gene>
    <name evidence="2" type="ORF">CDD81_6214</name>
</gene>
<evidence type="ECO:0000313" key="2">
    <source>
        <dbReference type="EMBL" id="PHH63163.1"/>
    </source>
</evidence>
<keyword evidence="3" id="KW-1185">Reference proteome</keyword>
<accession>A0A2C5Y6B0</accession>
<evidence type="ECO:0000313" key="3">
    <source>
        <dbReference type="Proteomes" id="UP000226192"/>
    </source>
</evidence>
<dbReference type="STRING" id="1399860.A0A2C5Y6B0"/>
<dbReference type="InterPro" id="IPR027417">
    <property type="entry name" value="P-loop_NTPase"/>
</dbReference>
<dbReference type="Gene3D" id="3.40.50.300">
    <property type="entry name" value="P-loop containing nucleotide triphosphate hydrolases"/>
    <property type="match status" value="1"/>
</dbReference>